<evidence type="ECO:0000313" key="4">
    <source>
        <dbReference type="Proteomes" id="UP000094741"/>
    </source>
</evidence>
<dbReference type="Proteomes" id="UP000094741">
    <property type="component" value="Unassembled WGS sequence"/>
</dbReference>
<dbReference type="InterPro" id="IPR011049">
    <property type="entry name" value="Serralysin-like_metalloprot_C"/>
</dbReference>
<feature type="compositionally biased region" description="Polar residues" evidence="2">
    <location>
        <begin position="650"/>
        <end position="665"/>
    </location>
</feature>
<dbReference type="STRING" id="1187848.A1QO_19730"/>
<dbReference type="eggNOG" id="COG2931">
    <property type="taxonomic scope" value="Bacteria"/>
</dbReference>
<proteinExistence type="predicted"/>
<dbReference type="NCBIfam" id="NF033682">
    <property type="entry name" value="retention_LapA"/>
    <property type="match status" value="1"/>
</dbReference>
<feature type="region of interest" description="Disordered" evidence="2">
    <location>
        <begin position="643"/>
        <end position="665"/>
    </location>
</feature>
<dbReference type="Gene3D" id="2.150.10.10">
    <property type="entry name" value="Serralysin-like metalloprotease, C-terminal"/>
    <property type="match status" value="1"/>
</dbReference>
<dbReference type="NCBIfam" id="TIGR03661">
    <property type="entry name" value="T1SS_VCA0849"/>
    <property type="match status" value="1"/>
</dbReference>
<dbReference type="EMBL" id="AJYQ02000068">
    <property type="protein sequence ID" value="OEE35828.1"/>
    <property type="molecule type" value="Genomic_DNA"/>
</dbReference>
<feature type="region of interest" description="Disordered" evidence="2">
    <location>
        <begin position="2099"/>
        <end position="2120"/>
    </location>
</feature>
<dbReference type="InterPro" id="IPR047777">
    <property type="entry name" value="LapA-like_RM"/>
</dbReference>
<organism evidence="3 4">
    <name type="scientific">Vibrio genomosp. F10 str. ZF-129</name>
    <dbReference type="NCBI Taxonomy" id="1187848"/>
    <lineage>
        <taxon>Bacteria</taxon>
        <taxon>Pseudomonadati</taxon>
        <taxon>Pseudomonadota</taxon>
        <taxon>Gammaproteobacteria</taxon>
        <taxon>Vibrionales</taxon>
        <taxon>Vibrionaceae</taxon>
        <taxon>Vibrio</taxon>
    </lineage>
</organism>
<dbReference type="NCBIfam" id="TIGR03660">
    <property type="entry name" value="T1SS_rpt_143"/>
    <property type="match status" value="4"/>
</dbReference>
<dbReference type="RefSeq" id="WP_017040964.1">
    <property type="nucleotide sequence ID" value="NZ_AJYQ02000068.1"/>
</dbReference>
<gene>
    <name evidence="3" type="ORF">A1QO_19730</name>
</gene>
<dbReference type="InterPro" id="IPR019960">
    <property type="entry name" value="T1SS_VCA0849"/>
</dbReference>
<dbReference type="OrthoDB" id="5649378at2"/>
<keyword evidence="1" id="KW-0106">Calcium</keyword>
<dbReference type="Pfam" id="PF00353">
    <property type="entry name" value="HemolysinCabind"/>
    <property type="match status" value="2"/>
</dbReference>
<reference evidence="3 4" key="1">
    <citation type="journal article" date="2012" name="Science">
        <title>Ecological populations of bacteria act as socially cohesive units of antibiotic production and resistance.</title>
        <authorList>
            <person name="Cordero O.X."/>
            <person name="Wildschutte H."/>
            <person name="Kirkup B."/>
            <person name="Proehl S."/>
            <person name="Ngo L."/>
            <person name="Hussain F."/>
            <person name="Le Roux F."/>
            <person name="Mincer T."/>
            <person name="Polz M.F."/>
        </authorList>
    </citation>
    <scope>NUCLEOTIDE SEQUENCE [LARGE SCALE GENOMIC DNA]</scope>
    <source>
        <strain evidence="3 4">ZF-129</strain>
    </source>
</reference>
<feature type="region of interest" description="Disordered" evidence="2">
    <location>
        <begin position="3288"/>
        <end position="3329"/>
    </location>
</feature>
<dbReference type="PROSITE" id="PS00330">
    <property type="entry name" value="HEMOLYSIN_CALCIUM"/>
    <property type="match status" value="3"/>
</dbReference>
<evidence type="ECO:0008006" key="5">
    <source>
        <dbReference type="Google" id="ProtNLM"/>
    </source>
</evidence>
<feature type="region of interest" description="Disordered" evidence="2">
    <location>
        <begin position="1364"/>
        <end position="1385"/>
    </location>
</feature>
<dbReference type="InterPro" id="IPR019959">
    <property type="entry name" value="T1SS-143_rpt-cont_dom"/>
</dbReference>
<dbReference type="InterPro" id="IPR001343">
    <property type="entry name" value="Hemolysn_Ca-bd"/>
</dbReference>
<name>A0A1E5BGT1_9VIBR</name>
<dbReference type="SUPFAM" id="SSF51120">
    <property type="entry name" value="beta-Roll"/>
    <property type="match status" value="1"/>
</dbReference>
<protein>
    <recommendedName>
        <fullName evidence="5">Cadherin domain-containing protein</fullName>
    </recommendedName>
</protein>
<comment type="caution">
    <text evidence="3">The sequence shown here is derived from an EMBL/GenBank/DDBJ whole genome shotgun (WGS) entry which is preliminary data.</text>
</comment>
<accession>A0A1E5BGT1</accession>
<evidence type="ECO:0000256" key="2">
    <source>
        <dbReference type="SAM" id="MobiDB-lite"/>
    </source>
</evidence>
<dbReference type="PRINTS" id="PR00313">
    <property type="entry name" value="CABNDNGRPT"/>
</dbReference>
<dbReference type="InterPro" id="IPR018511">
    <property type="entry name" value="Hemolysin-typ_Ca-bd_CS"/>
</dbReference>
<sequence length="3464" mass="366852">MDVNVLRHSQLVKEVSGDVIAVSPGGSARKVLAGETIDSDNIVITINGASVIMNNAESQLSVIDENCVACVDETSTWNVAPIAGDVSVDLDKLSGAEFGEDDLAAIQDAILAGEDPTELLEATAAGGAAGSANAGFVTIDYTGAEVLASTFFETSALATEEQDDDDDELDTTALAVGGEAFSESLQEGSLSLGNYPQTITSSITIFSGDLPLDPESFVPESSSLAALLSELNTDITSSGQAVTFSYDSTENAIVGIRNADAAEVLSIDLNASQSGNDVSLTMVTTISQPIDHIVSIGGGLVSLADDQITITFDIEGADSGGNSMLAPIEAQVAVIDGADPAPTTVNIENTETDTQVLAGEFVQIGSDSLSTVAFQPSALAQFDGLFSDNQATQATLSNDAKTITLSLVESDDPVLVITIDTDGRYQFQQFKSLEHNESDELILSLPTTVTDFDLDTATNAITITIIDGQNPVINNVTAIEVDESGISGGSNEGISAVSGTGDITANAGSDAIDHFELEPSEFNTDGSLTSQGQAIQLELASSDNGVRSYQGYIVLDGTRVTVFEAQIDTPELGKYQFTLFEQLDHLGNQDSSLTINLPIYAVDTDGDRSSVTEGSLTNEAAWIQINVADDALELVDNTFSVTEPTEDGDTTFSHSLFTDTPSSEGADTATIQSFTYSGNTYNLAQSAEDNASQTFTLTEGTLTISLNGDFSFDVARDIDHSTNETINKQFVFTARDGDGDIDTATVDLAITDGQIPDIKVVPKVDLSEASLLDGTSPNSALVSSSASIVYAQGSDDVSHFRIDTVQFNSDTSLSSNGLKVELREVGDSGQYIGFTTSLSGVETQVFTLTFNNYGDVNSTDKGQYTFTLLEAVDHIEAIDNDSLSFNLPVYAVDSDGDDSVMKPLSVTIEDDIATIDDTTNASQFSLDENSISDNSAQVSGDFVTTQGADGVESYQLDNLVIAAENLYSSGHKVTIEEVTGTANTTHYQGVANGKTIFTLALGDDGAYTFTLLEPLDHLNDATSLTIPFDVVAVDRDGDASEAFDLPIEIVDDTPNLSGFTGEQLVDEDDLSGIGSDQRTDPLNDTAISGQFNINEGADGVVEYRLVDASATIKDLTSGQEPLEWGTSSQSGTTFTYTAQTTSGTPIFNIVFDAADNRYQFELLGPLDHPIANSEDSIQLDFSVVAIDFDGDVSNSITLPITITDDVPTIAVVEIVRVEGAGFDDITVNMFEASNDAGADGAKLTQIEGTTSNGATIVFGNSYQSSINLRDGEQNVRVYEQINDASGDTETRQLGVLRINSNGEIDFRASNYLEHDGNDINFSINVTATDGDLDSSIAPVNITITDREASPVRLKVTTFEDAGRDPDIKYASGDAPETENDLDNQQGLADTPAQISLKVNLHDDDNDESIGSLTIKEGDHHGTFYYLKDGEFHKLEADPATNNIVFDGSVLQQSHSLEGNNTIATINNLYFVPDNDYSTNNDGVNIHYQLEINNGGVADHTIDSTFNIEIESVADIATWNDDRSTYYYKADEDDNNISLQLNAESQDTSRPETITYQLRVTQGEGNFELLDRNGSVITPENGVYIIASNQIDRISVNPNDDFSGQIRFEATAVTKERSNSHSVDKSTAVSEPQELIIDVTSSADSGNFGVKRIQINEDNIADPNDYESDDNYKPFTLDQVITMAPSVDADGSETLYVRISEVTQNAELVWKGNGDSQIENIEIDGVVYAEIPFDQLSNVHVVPEKHSNEDFTFKVTGVIKDSATLSDGNVHTDEEVIGSKVVNVEVKGVADTPGGATLGSHWKNFDDGDVQGVQTTINESQGGDNFAVLDFTIISGERADKLLDDSESVTVLLSNIPEGVVIEDSDGTEIDLNFVGYDSLGQPIYEANITGVHNTSGIIIRPVDSSTENIHVTANIIVTENDGHTHIFSQEVRIKVVPVIDTTNEYKTTSLGNEDSPINIHWHPEGVDYIDSDEHFTAIMIENIPVGAQVIVNNASVNMNVIDVMDSNGMVVSQTLTIDPNGLSPSEFTDIAMNSGFIQIVPPKDSSSDFELSTTVEIEERDHEYTSDGIIGEGGRVTATLTGTVNVVVRAIVEPEDDDNKLTVTNENGDIDYSPVTNGDGELEYPPISADDKGVIRFTTNSENSSLSGEYVVKYNETDQFSEEVVGDVIIQLTHTNGTALEDSVIDQLLVTGAAYEGNGRWIITNEAAFSISAPRGLDLTPNDETDANTVNQLQLKIETLVSDKGEDANERSPNEFRSTSVNLEFPETVAPGAEVAAKTTIAPDSVIDATEDIQVNLGEQLDSIITFSNKDGSQDEVTIIIDDSVTIDGVTYPISIGGAEEDFVNGQYVFQTHISESGDVGSLNGLTLTLPKDFSGDFRLPITVITKDTTSGDTNVESGNVIIHVDPIADVVGNNPKITLEVLGSLDDDMNAIDQDDNGQPDKVGYEDSYIQLDLGYQLADQVSGIEGGQEALSTVTITLPDNPSVGAFYAPDGSKIGTSLTFDPTQISNGALSNILFRANPNYPGDDDQNEVTLTISGTVTDTAVFDELEPTTSSEHSDTFTTTASFNVIPVVDDIVVTDTDGNPLVDENGEPVKEIQITTNEDQVVSLGSLLSPVAISLIDLDGSEQFVSLKLTGVPEGFFLLADSGYTVKNNGDGVWSVKIPSDAGASVDLGAISVQPPKNFSGTAEFGIAVFTQESLLGVPTLATDLPKFVLDVMPVGDDIDVDATDSVAGSEGINIDIDINASVVDKVDSISGSGIYSENGPEVLRVEVTGVPDNASIYYSDGTTLATFDSAAKVWTLDIPAQQLDKIVFNSGEHNSDDGSVLGITNPLTITIQSVDKDAENGEHLGDPVTINVALDIDPINDQPTFVAVSDLETQEDTTIAINQFSIADIDAIYDDPDASYTLTLSFDADVHDGLLEYVSYPGVDVILNDGNQLQLSGKVADINAALAAGNVTFKPADDSNDINSGSAITMTAVVADNGNNGSVDSSGTSASLSNQTSFQISVTEVNDQPVVNGDTVTHIINEAEGQLISGISISDPDYVGDFADDLMTVTLTVSDGVLSVSLPTGSTLSVSGDNSDALTLTGTLTELNALLDNPEDPSGVHIDASLVTGNAIDLQVVAKDSGNPSGISIESDPKQYSIAVTPVADAPTLSVDPNFNYIRNITASQTASSNGIAIVGLLAALTDSTEALTLQLSGLPNGAKLTSENGEITPNAGVWTVNPEDIESLKIDSAPVGEHTLSVIAVSEESNGDTAFSDPVNLQLNVVLDAAVIDTSNKTDAQQLLGEGDNSALTSGSGDDRLEGGSGNDVLVGGAGNDMLLGGQGDDTLEGGEGNDTLEGGLGFDVLTGGTGMDIFVWHEIDDGVTDTITDFHIDEGDKIDLRDVLPELNAENVNMETLLAHVDAAVSGDDVTLTIHPDGVGSGEQSILIEDLAPQLQLVGNDSSDILSALLDQHVIIHEL</sequence>
<evidence type="ECO:0000313" key="3">
    <source>
        <dbReference type="EMBL" id="OEE35828.1"/>
    </source>
</evidence>
<dbReference type="GO" id="GO:0005509">
    <property type="term" value="F:calcium ion binding"/>
    <property type="evidence" value="ECO:0007669"/>
    <property type="project" value="InterPro"/>
</dbReference>
<evidence type="ECO:0000256" key="1">
    <source>
        <dbReference type="ARBA" id="ARBA00022837"/>
    </source>
</evidence>